<protein>
    <submittedName>
        <fullName evidence="1">Uncharacterized protein</fullName>
    </submittedName>
</protein>
<keyword evidence="2" id="KW-1185">Reference proteome</keyword>
<comment type="caution">
    <text evidence="1">The sequence shown here is derived from an EMBL/GenBank/DDBJ whole genome shotgun (WGS) entry which is preliminary data.</text>
</comment>
<dbReference type="Proteomes" id="UP001500929">
    <property type="component" value="Unassembled WGS sequence"/>
</dbReference>
<evidence type="ECO:0000313" key="1">
    <source>
        <dbReference type="EMBL" id="GAA2249656.1"/>
    </source>
</evidence>
<sequence>MGRIAQRQIVGMTLSAEHTESNAPSRRAVLTAAWTVPVVALAAAAPHAAASGDTRPYVAQTELWWERDNNRGHFEARVSDPPGPEIFAEYITFDDDSISVSNLFYEIDQEFFFFDFGSSAADPPYEFIMYITLPGYQPFQVEVVAIW</sequence>
<proteinExistence type="predicted"/>
<dbReference type="EMBL" id="BAAAQY010000016">
    <property type="protein sequence ID" value="GAA2249656.1"/>
    <property type="molecule type" value="Genomic_DNA"/>
</dbReference>
<organism evidence="1 2">
    <name type="scientific">Herbiconiux moechotypicola</name>
    <dbReference type="NCBI Taxonomy" id="637393"/>
    <lineage>
        <taxon>Bacteria</taxon>
        <taxon>Bacillati</taxon>
        <taxon>Actinomycetota</taxon>
        <taxon>Actinomycetes</taxon>
        <taxon>Micrococcales</taxon>
        <taxon>Microbacteriaceae</taxon>
        <taxon>Herbiconiux</taxon>
    </lineage>
</organism>
<evidence type="ECO:0000313" key="2">
    <source>
        <dbReference type="Proteomes" id="UP001500929"/>
    </source>
</evidence>
<reference evidence="1 2" key="1">
    <citation type="journal article" date="2019" name="Int. J. Syst. Evol. Microbiol.">
        <title>The Global Catalogue of Microorganisms (GCM) 10K type strain sequencing project: providing services to taxonomists for standard genome sequencing and annotation.</title>
        <authorList>
            <consortium name="The Broad Institute Genomics Platform"/>
            <consortium name="The Broad Institute Genome Sequencing Center for Infectious Disease"/>
            <person name="Wu L."/>
            <person name="Ma J."/>
        </authorList>
    </citation>
    <scope>NUCLEOTIDE SEQUENCE [LARGE SCALE GENOMIC DNA]</scope>
    <source>
        <strain evidence="1 2">JCM 16117</strain>
    </source>
</reference>
<gene>
    <name evidence="1" type="ORF">GCM10009851_39050</name>
</gene>
<name>A0ABN3E7I5_9MICO</name>
<accession>A0ABN3E7I5</accession>